<evidence type="ECO:0000313" key="5">
    <source>
        <dbReference type="Proteomes" id="UP001165444"/>
    </source>
</evidence>
<reference evidence="4 5" key="1">
    <citation type="submission" date="2022-03" db="EMBL/GenBank/DDBJ databases">
        <title>Parabacteroides sp. nov. isolated from swine feces.</title>
        <authorList>
            <person name="Bak J.E."/>
        </authorList>
    </citation>
    <scope>NUCLEOTIDE SEQUENCE [LARGE SCALE GENOMIC DNA]</scope>
    <source>
        <strain evidence="4 5">AGMB00274</strain>
    </source>
</reference>
<evidence type="ECO:0000256" key="2">
    <source>
        <dbReference type="SAM" id="SignalP"/>
    </source>
</evidence>
<feature type="domain" description="Thioredoxin" evidence="3">
    <location>
        <begin position="113"/>
        <end position="245"/>
    </location>
</feature>
<organism evidence="4 5">
    <name type="scientific">Parabacteroides faecalis</name>
    <dbReference type="NCBI Taxonomy" id="2924040"/>
    <lineage>
        <taxon>Bacteria</taxon>
        <taxon>Pseudomonadati</taxon>
        <taxon>Bacteroidota</taxon>
        <taxon>Bacteroidia</taxon>
        <taxon>Bacteroidales</taxon>
        <taxon>Tannerellaceae</taxon>
        <taxon>Parabacteroides</taxon>
    </lineage>
</organism>
<evidence type="ECO:0000313" key="4">
    <source>
        <dbReference type="EMBL" id="MCJ2381323.1"/>
    </source>
</evidence>
<feature type="signal peptide" evidence="2">
    <location>
        <begin position="1"/>
        <end position="22"/>
    </location>
</feature>
<dbReference type="InterPro" id="IPR036249">
    <property type="entry name" value="Thioredoxin-like_sf"/>
</dbReference>
<evidence type="ECO:0000259" key="3">
    <source>
        <dbReference type="PROSITE" id="PS51352"/>
    </source>
</evidence>
<evidence type="ECO:0000256" key="1">
    <source>
        <dbReference type="ARBA" id="ARBA00023284"/>
    </source>
</evidence>
<dbReference type="SUPFAM" id="SSF52833">
    <property type="entry name" value="Thioredoxin-like"/>
    <property type="match status" value="1"/>
</dbReference>
<feature type="chain" id="PRO_5045130355" evidence="2">
    <location>
        <begin position="23"/>
        <end position="245"/>
    </location>
</feature>
<dbReference type="Proteomes" id="UP001165444">
    <property type="component" value="Unassembled WGS sequence"/>
</dbReference>
<dbReference type="InterPro" id="IPR017937">
    <property type="entry name" value="Thioredoxin_CS"/>
</dbReference>
<keyword evidence="5" id="KW-1185">Reference proteome</keyword>
<dbReference type="InterPro" id="IPR000866">
    <property type="entry name" value="AhpC/TSA"/>
</dbReference>
<gene>
    <name evidence="4" type="ORF">MUN53_11995</name>
</gene>
<dbReference type="PROSITE" id="PS51352">
    <property type="entry name" value="THIOREDOXIN_2"/>
    <property type="match status" value="1"/>
</dbReference>
<dbReference type="RefSeq" id="WP_243325641.1">
    <property type="nucleotide sequence ID" value="NZ_JAKZMM010000030.1"/>
</dbReference>
<protein>
    <submittedName>
        <fullName evidence="4">TlpA family protein disulfide reductase</fullName>
    </submittedName>
</protein>
<dbReference type="Pfam" id="PF00578">
    <property type="entry name" value="AhpC-TSA"/>
    <property type="match status" value="1"/>
</dbReference>
<comment type="caution">
    <text evidence="4">The sequence shown here is derived from an EMBL/GenBank/DDBJ whole genome shotgun (WGS) entry which is preliminary data.</text>
</comment>
<proteinExistence type="predicted"/>
<dbReference type="PANTHER" id="PTHR42852">
    <property type="entry name" value="THIOL:DISULFIDE INTERCHANGE PROTEIN DSBE"/>
    <property type="match status" value="1"/>
</dbReference>
<keyword evidence="1" id="KW-0676">Redox-active center</keyword>
<accession>A0ABT0C2S0</accession>
<dbReference type="PROSITE" id="PS00194">
    <property type="entry name" value="THIOREDOXIN_1"/>
    <property type="match status" value="1"/>
</dbReference>
<dbReference type="PANTHER" id="PTHR42852:SF17">
    <property type="entry name" value="THIOREDOXIN-LIKE PROTEIN HI_1115"/>
    <property type="match status" value="1"/>
</dbReference>
<dbReference type="CDD" id="cd02966">
    <property type="entry name" value="TlpA_like_family"/>
    <property type="match status" value="1"/>
</dbReference>
<name>A0ABT0C2S0_9BACT</name>
<dbReference type="EMBL" id="JAKZMM010000030">
    <property type="protein sequence ID" value="MCJ2381323.1"/>
    <property type="molecule type" value="Genomic_DNA"/>
</dbReference>
<keyword evidence="2" id="KW-0732">Signal</keyword>
<dbReference type="InterPro" id="IPR013766">
    <property type="entry name" value="Thioredoxin_domain"/>
</dbReference>
<dbReference type="InterPro" id="IPR050553">
    <property type="entry name" value="Thioredoxin_ResA/DsbE_sf"/>
</dbReference>
<sequence>MKNVGYLITLFLLCFLAGNCNAQKEEKKSLVIINDRFFEEKPEPFPCGKPIQIGNLHDSILGKISITKYEGMSEEAKQLAIPTDKVEKGEAILQAAQQVRLLTVIPQCPSIHYAVGDVFPDFSLRDMQGKNWTNEQLKGKKTVINFWFTGCGPCRKEMPELGSWVKQFPEVTFLAITFQKAEQIQQLVAEHHFYFHQLVEGGELIKELGIQSYPTTFVLDENNRIERIEIGTTPLQRRNILKHIQ</sequence>
<dbReference type="Gene3D" id="3.40.30.10">
    <property type="entry name" value="Glutaredoxin"/>
    <property type="match status" value="1"/>
</dbReference>